<comment type="caution">
    <text evidence="1">The sequence shown here is derived from an EMBL/GenBank/DDBJ whole genome shotgun (WGS) entry which is preliminary data.</text>
</comment>
<organism evidence="1 2">
    <name type="scientific">Streptomyces coryli</name>
    <dbReference type="NCBI Taxonomy" id="1128680"/>
    <lineage>
        <taxon>Bacteria</taxon>
        <taxon>Bacillati</taxon>
        <taxon>Actinomycetota</taxon>
        <taxon>Actinomycetes</taxon>
        <taxon>Kitasatosporales</taxon>
        <taxon>Streptomycetaceae</taxon>
        <taxon>Streptomyces</taxon>
    </lineage>
</organism>
<dbReference type="RefSeq" id="WP_165232067.1">
    <property type="nucleotide sequence ID" value="NZ_JAAKZV010000010.1"/>
</dbReference>
<reference evidence="1 2" key="1">
    <citation type="submission" date="2020-02" db="EMBL/GenBank/DDBJ databases">
        <title>Whole-genome analyses of novel actinobacteria.</title>
        <authorList>
            <person name="Sahin N."/>
        </authorList>
    </citation>
    <scope>NUCLEOTIDE SEQUENCE [LARGE SCALE GENOMIC DNA]</scope>
    <source>
        <strain evidence="1 2">A7024</strain>
    </source>
</reference>
<evidence type="ECO:0000313" key="1">
    <source>
        <dbReference type="EMBL" id="NGN63192.1"/>
    </source>
</evidence>
<proteinExistence type="predicted"/>
<dbReference type="Proteomes" id="UP000481583">
    <property type="component" value="Unassembled WGS sequence"/>
</dbReference>
<protein>
    <submittedName>
        <fullName evidence="1">Uncharacterized protein</fullName>
    </submittedName>
</protein>
<evidence type="ECO:0000313" key="2">
    <source>
        <dbReference type="Proteomes" id="UP000481583"/>
    </source>
</evidence>
<gene>
    <name evidence="1" type="ORF">G5C51_04620</name>
</gene>
<sequence>MREPEQLDADQRRINEGWTQAIRLGVALVSRPLDEATYDELRSFIAVEADAVVASLNALRDRDEPALRAQIADLERHGAWTGGTA</sequence>
<dbReference type="AlphaFoldDB" id="A0A6G4TTT7"/>
<keyword evidence="2" id="KW-1185">Reference proteome</keyword>
<accession>A0A6G4TTT7</accession>
<dbReference type="EMBL" id="JAAKZV010000010">
    <property type="protein sequence ID" value="NGN63192.1"/>
    <property type="molecule type" value="Genomic_DNA"/>
</dbReference>
<name>A0A6G4TTT7_9ACTN</name>